<dbReference type="Gene3D" id="3.40.50.620">
    <property type="entry name" value="HUPs"/>
    <property type="match status" value="1"/>
</dbReference>
<accession>A0A839T5Z2</accession>
<keyword evidence="3 8" id="KW-0436">Ligase</keyword>
<sequence length="294" mass="33688">MKGLAGMPGERMLGQGRLVRPLLSTSRQELELYARSKRLHWIEDPSNENLEFSRNYLRQRIIPALLARWPQTQVSLARTASHMAEAQELLGELARIDLQTVKASSRFEWLRLPSLNFAALLGLSPVRQRNLLRYWLADFTLLPETGHWDGWDSLRDAASDAMPRWRLASGELVRANDFLWFLPKNWFDSLELRAQPWVHSQQALDLPGNGRIWLQQGRPGKVLEIRYRQGGEVISIPGRGRRDLKRLLNEAGIPSFVRYRLPLLYADNVLVAVANLPHCSMNGYSIGWVPPGLR</sequence>
<dbReference type="PANTHER" id="PTHR43033">
    <property type="entry name" value="TRNA(ILE)-LYSIDINE SYNTHASE-RELATED"/>
    <property type="match status" value="1"/>
</dbReference>
<dbReference type="EMBL" id="JACHXI010000016">
    <property type="protein sequence ID" value="MBB3104469.1"/>
    <property type="molecule type" value="Genomic_DNA"/>
</dbReference>
<dbReference type="Pfam" id="PF01171">
    <property type="entry name" value="ATP_bind_3"/>
    <property type="match status" value="1"/>
</dbReference>
<evidence type="ECO:0000256" key="1">
    <source>
        <dbReference type="ARBA" id="ARBA00004496"/>
    </source>
</evidence>
<dbReference type="GO" id="GO:0005524">
    <property type="term" value="F:ATP binding"/>
    <property type="evidence" value="ECO:0007669"/>
    <property type="project" value="UniProtKB-KW"/>
</dbReference>
<dbReference type="GO" id="GO:0032267">
    <property type="term" value="F:tRNA(Ile)-lysidine synthase activity"/>
    <property type="evidence" value="ECO:0007669"/>
    <property type="project" value="UniProtKB-EC"/>
</dbReference>
<dbReference type="SUPFAM" id="SSF52402">
    <property type="entry name" value="Adenine nucleotide alpha hydrolases-like"/>
    <property type="match status" value="1"/>
</dbReference>
<feature type="domain" description="Lysidine-tRNA(Ile) synthetase C-terminal" evidence="7">
    <location>
        <begin position="223"/>
        <end position="288"/>
    </location>
</feature>
<evidence type="ECO:0000256" key="4">
    <source>
        <dbReference type="ARBA" id="ARBA00022694"/>
    </source>
</evidence>
<keyword evidence="4" id="KW-0819">tRNA processing</keyword>
<evidence type="ECO:0000256" key="6">
    <source>
        <dbReference type="ARBA" id="ARBA00022840"/>
    </source>
</evidence>
<dbReference type="EC" id="6.3.4.19" evidence="8"/>
<dbReference type="Pfam" id="PF09179">
    <property type="entry name" value="TilS"/>
    <property type="match status" value="1"/>
</dbReference>
<evidence type="ECO:0000313" key="8">
    <source>
        <dbReference type="EMBL" id="MBB3104469.1"/>
    </source>
</evidence>
<comment type="subcellular location">
    <subcellularLocation>
        <location evidence="1">Cytoplasm</location>
    </subcellularLocation>
</comment>
<dbReference type="Proteomes" id="UP000549250">
    <property type="component" value="Unassembled WGS sequence"/>
</dbReference>
<name>A0A839T5Z2_AZOMA</name>
<keyword evidence="9" id="KW-1185">Reference proteome</keyword>
<reference evidence="8 9" key="1">
    <citation type="submission" date="2020-08" db="EMBL/GenBank/DDBJ databases">
        <title>Genomic Encyclopedia of Type Strains, Phase III (KMG-III): the genomes of soil and plant-associated and newly described type strains.</title>
        <authorList>
            <person name="Whitman W."/>
        </authorList>
    </citation>
    <scope>NUCLEOTIDE SEQUENCE [LARGE SCALE GENOMIC DNA]</scope>
    <source>
        <strain evidence="8 9">CECT 4462</strain>
    </source>
</reference>
<evidence type="ECO:0000256" key="3">
    <source>
        <dbReference type="ARBA" id="ARBA00022598"/>
    </source>
</evidence>
<keyword evidence="2" id="KW-0963">Cytoplasm</keyword>
<keyword evidence="5" id="KW-0547">Nucleotide-binding</keyword>
<dbReference type="InterPro" id="IPR014729">
    <property type="entry name" value="Rossmann-like_a/b/a_fold"/>
</dbReference>
<evidence type="ECO:0000256" key="5">
    <source>
        <dbReference type="ARBA" id="ARBA00022741"/>
    </source>
</evidence>
<dbReference type="GO" id="GO:0008033">
    <property type="term" value="P:tRNA processing"/>
    <property type="evidence" value="ECO:0007669"/>
    <property type="project" value="UniProtKB-KW"/>
</dbReference>
<comment type="caution">
    <text evidence="8">The sequence shown here is derived from an EMBL/GenBank/DDBJ whole genome shotgun (WGS) entry which is preliminary data.</text>
</comment>
<dbReference type="SUPFAM" id="SSF82829">
    <property type="entry name" value="MesJ substrate recognition domain-like"/>
    <property type="match status" value="1"/>
</dbReference>
<evidence type="ECO:0000313" key="9">
    <source>
        <dbReference type="Proteomes" id="UP000549250"/>
    </source>
</evidence>
<dbReference type="InterPro" id="IPR012094">
    <property type="entry name" value="tRNA_Ile_lys_synt"/>
</dbReference>
<keyword evidence="6" id="KW-0067">ATP-binding</keyword>
<dbReference type="NCBIfam" id="TIGR02433">
    <property type="entry name" value="lysidine_TilS_C"/>
    <property type="match status" value="1"/>
</dbReference>
<dbReference type="GO" id="GO:0005737">
    <property type="term" value="C:cytoplasm"/>
    <property type="evidence" value="ECO:0007669"/>
    <property type="project" value="UniProtKB-SubCell"/>
</dbReference>
<protein>
    <submittedName>
        <fullName evidence="8">tRNA(Ile)-lysidine synthase</fullName>
        <ecNumber evidence="8">6.3.4.19</ecNumber>
    </submittedName>
</protein>
<dbReference type="AlphaFoldDB" id="A0A839T5Z2"/>
<dbReference type="SMART" id="SM00977">
    <property type="entry name" value="TilS_C"/>
    <property type="match status" value="1"/>
</dbReference>
<gene>
    <name evidence="8" type="ORF">FHR87_002889</name>
</gene>
<dbReference type="Gene3D" id="1.20.59.20">
    <property type="match status" value="1"/>
</dbReference>
<proteinExistence type="predicted"/>
<dbReference type="PANTHER" id="PTHR43033:SF1">
    <property type="entry name" value="TRNA(ILE)-LYSIDINE SYNTHASE-RELATED"/>
    <property type="match status" value="1"/>
</dbReference>
<dbReference type="InterPro" id="IPR012796">
    <property type="entry name" value="Lysidine-tRNA-synth_C"/>
</dbReference>
<evidence type="ECO:0000256" key="2">
    <source>
        <dbReference type="ARBA" id="ARBA00022490"/>
    </source>
</evidence>
<dbReference type="Pfam" id="PF11734">
    <property type="entry name" value="TilS_C"/>
    <property type="match status" value="1"/>
</dbReference>
<dbReference type="SUPFAM" id="SSF56037">
    <property type="entry name" value="PheT/TilS domain"/>
    <property type="match status" value="1"/>
</dbReference>
<dbReference type="InterPro" id="IPR011063">
    <property type="entry name" value="TilS/TtcA_N"/>
</dbReference>
<dbReference type="InterPro" id="IPR015262">
    <property type="entry name" value="tRNA_Ile_lys_synt_subst-bd"/>
</dbReference>
<evidence type="ECO:0000259" key="7">
    <source>
        <dbReference type="SMART" id="SM00977"/>
    </source>
</evidence>
<organism evidence="8 9">
    <name type="scientific">Azomonas macrocytogenes</name>
    <name type="common">Azotobacter macrocytogenes</name>
    <dbReference type="NCBI Taxonomy" id="69962"/>
    <lineage>
        <taxon>Bacteria</taxon>
        <taxon>Pseudomonadati</taxon>
        <taxon>Pseudomonadota</taxon>
        <taxon>Gammaproteobacteria</taxon>
        <taxon>Pseudomonadales</taxon>
        <taxon>Pseudomonadaceae</taxon>
        <taxon>Azomonas</taxon>
    </lineage>
</organism>